<evidence type="ECO:0000313" key="3">
    <source>
        <dbReference type="Proteomes" id="UP000061809"/>
    </source>
</evidence>
<dbReference type="Pfam" id="PF01370">
    <property type="entry name" value="Epimerase"/>
    <property type="match status" value="1"/>
</dbReference>
<gene>
    <name evidence="2" type="primary">galE</name>
    <name evidence="2" type="ORF">BcellWH2_00696</name>
</gene>
<evidence type="ECO:0000313" key="2">
    <source>
        <dbReference type="EMBL" id="ALJ57960.1"/>
    </source>
</evidence>
<protein>
    <submittedName>
        <fullName evidence="2">UDP-glucose 4-epimerase</fullName>
        <ecNumber evidence="2">5.1.3.2</ecNumber>
    </submittedName>
</protein>
<dbReference type="AlphaFoldDB" id="A0A0P0GJJ2"/>
<dbReference type="EMBL" id="CP012801">
    <property type="protein sequence ID" value="ALJ57960.1"/>
    <property type="molecule type" value="Genomic_DNA"/>
</dbReference>
<dbReference type="KEGG" id="bcel:BcellWH2_00696"/>
<dbReference type="PANTHER" id="PTHR43245">
    <property type="entry name" value="BIFUNCTIONAL POLYMYXIN RESISTANCE PROTEIN ARNA"/>
    <property type="match status" value="1"/>
</dbReference>
<accession>A0A0P0GJJ2</accession>
<sequence>MNILITGIHGFVGSNLVIALKGHHSLYGLDIVAPEKEGVVKTFAWKDLETTSFPMQQLPKFDAIIHLAGKAHDTKNRSASQVYFDINTGLTQKIFDFFLESSAKKFIFFSSVKAAADSVVGDMLTEDVIPTPVGPYGESKIAAESYIKEHFILPTTSSGYLPPLNSPVNRGKTTSPEEENVRYSDKRVYILRPCMIHGPGNKGNLNLLYNVVKKGIPWPLGDFENKRSFTSIDNLCYVVEGLLTKDVASGIYHMGDDEALSTNELIALMCEAMGKEPHIWKMNRKMMEGCAGLGTLLHLPLNTERLRKLTENYVVSNEKIKSALGIDRMPVRAADGIMKTIRSF</sequence>
<organism evidence="2 3">
    <name type="scientific">Bacteroides cellulosilyticus</name>
    <dbReference type="NCBI Taxonomy" id="246787"/>
    <lineage>
        <taxon>Bacteria</taxon>
        <taxon>Pseudomonadati</taxon>
        <taxon>Bacteroidota</taxon>
        <taxon>Bacteroidia</taxon>
        <taxon>Bacteroidales</taxon>
        <taxon>Bacteroidaceae</taxon>
        <taxon>Bacteroides</taxon>
    </lineage>
</organism>
<dbReference type="InterPro" id="IPR036291">
    <property type="entry name" value="NAD(P)-bd_dom_sf"/>
</dbReference>
<dbReference type="Gene3D" id="3.40.50.720">
    <property type="entry name" value="NAD(P)-binding Rossmann-like Domain"/>
    <property type="match status" value="1"/>
</dbReference>
<keyword evidence="2" id="KW-0413">Isomerase</keyword>
<dbReference type="InterPro" id="IPR001509">
    <property type="entry name" value="Epimerase_deHydtase"/>
</dbReference>
<dbReference type="EC" id="5.1.3.2" evidence="2"/>
<dbReference type="GO" id="GO:0003978">
    <property type="term" value="F:UDP-glucose 4-epimerase activity"/>
    <property type="evidence" value="ECO:0007669"/>
    <property type="project" value="UniProtKB-EC"/>
</dbReference>
<dbReference type="SUPFAM" id="SSF51735">
    <property type="entry name" value="NAD(P)-binding Rossmann-fold domains"/>
    <property type="match status" value="1"/>
</dbReference>
<evidence type="ECO:0000259" key="1">
    <source>
        <dbReference type="Pfam" id="PF01370"/>
    </source>
</evidence>
<proteinExistence type="predicted"/>
<dbReference type="InterPro" id="IPR050177">
    <property type="entry name" value="Lipid_A_modif_metabolic_enz"/>
</dbReference>
<dbReference type="Proteomes" id="UP000061809">
    <property type="component" value="Chromosome"/>
</dbReference>
<dbReference type="PATRIC" id="fig|246787.4.peg.720"/>
<feature type="domain" description="NAD-dependent epimerase/dehydratase" evidence="1">
    <location>
        <begin position="3"/>
        <end position="149"/>
    </location>
</feature>
<dbReference type="RefSeq" id="WP_029428937.1">
    <property type="nucleotide sequence ID" value="NZ_CP012801.1"/>
</dbReference>
<dbReference type="PANTHER" id="PTHR43245:SF58">
    <property type="entry name" value="BLL5923 PROTEIN"/>
    <property type="match status" value="1"/>
</dbReference>
<reference evidence="2 3" key="1">
    <citation type="journal article" date="2015" name="Science">
        <title>Genetic determinants of in vivo fitness and diet responsiveness in multiple human gut Bacteroides.</title>
        <authorList>
            <person name="Wu M."/>
            <person name="McNulty N.P."/>
            <person name="Rodionov D.A."/>
            <person name="Khoroshkin M.S."/>
            <person name="Griffin N.W."/>
            <person name="Cheng J."/>
            <person name="Latreille P."/>
            <person name="Kerstetter R.A."/>
            <person name="Terrapon N."/>
            <person name="Henrissat B."/>
            <person name="Osterman A.L."/>
            <person name="Gordon J.I."/>
        </authorList>
    </citation>
    <scope>NUCLEOTIDE SEQUENCE [LARGE SCALE GENOMIC DNA]</scope>
    <source>
        <strain evidence="2 3">WH2</strain>
    </source>
</reference>
<name>A0A0P0GJJ2_9BACE</name>